<feature type="signal peptide" evidence="4">
    <location>
        <begin position="1"/>
        <end position="21"/>
    </location>
</feature>
<dbReference type="GO" id="GO:1901982">
    <property type="term" value="F:maltose binding"/>
    <property type="evidence" value="ECO:0007669"/>
    <property type="project" value="TreeGrafter"/>
</dbReference>
<dbReference type="Pfam" id="PF01547">
    <property type="entry name" value="SBP_bac_1"/>
    <property type="match status" value="1"/>
</dbReference>
<evidence type="ECO:0000313" key="5">
    <source>
        <dbReference type="EMBL" id="MBD3327015.1"/>
    </source>
</evidence>
<dbReference type="SUPFAM" id="SSF53850">
    <property type="entry name" value="Periplasmic binding protein-like II"/>
    <property type="match status" value="1"/>
</dbReference>
<dbReference type="PANTHER" id="PTHR30061">
    <property type="entry name" value="MALTOSE-BINDING PERIPLASMIC PROTEIN"/>
    <property type="match status" value="1"/>
</dbReference>
<proteinExistence type="inferred from homology"/>
<gene>
    <name evidence="5" type="ORF">GF339_20685</name>
</gene>
<comment type="caution">
    <text evidence="5">The sequence shown here is derived from an EMBL/GenBank/DDBJ whole genome shotgun (WGS) entry which is preliminary data.</text>
</comment>
<feature type="chain" id="PRO_5038913062" evidence="4">
    <location>
        <begin position="22"/>
        <end position="427"/>
    </location>
</feature>
<evidence type="ECO:0000256" key="1">
    <source>
        <dbReference type="ARBA" id="ARBA00008520"/>
    </source>
</evidence>
<organism evidence="5 6">
    <name type="scientific">candidate division KSB3 bacterium</name>
    <dbReference type="NCBI Taxonomy" id="2044937"/>
    <lineage>
        <taxon>Bacteria</taxon>
        <taxon>candidate division KSB3</taxon>
    </lineage>
</organism>
<dbReference type="GO" id="GO:0055052">
    <property type="term" value="C:ATP-binding cassette (ABC) transporter complex, substrate-binding subunit-containing"/>
    <property type="evidence" value="ECO:0007669"/>
    <property type="project" value="TreeGrafter"/>
</dbReference>
<dbReference type="EMBL" id="WJJP01000673">
    <property type="protein sequence ID" value="MBD3327015.1"/>
    <property type="molecule type" value="Genomic_DNA"/>
</dbReference>
<dbReference type="Proteomes" id="UP000649604">
    <property type="component" value="Unassembled WGS sequence"/>
</dbReference>
<accession>A0A9D5Q7L5</accession>
<evidence type="ECO:0000256" key="3">
    <source>
        <dbReference type="ARBA" id="ARBA00022729"/>
    </source>
</evidence>
<protein>
    <submittedName>
        <fullName evidence="5">Extracellular solute-binding protein</fullName>
    </submittedName>
</protein>
<dbReference type="AlphaFoldDB" id="A0A9D5Q7L5"/>
<name>A0A9D5Q7L5_9BACT</name>
<dbReference type="PANTHER" id="PTHR30061:SF50">
    <property type="entry name" value="MALTOSE_MALTODEXTRIN-BINDING PERIPLASMIC PROTEIN"/>
    <property type="match status" value="1"/>
</dbReference>
<dbReference type="GO" id="GO:0042956">
    <property type="term" value="P:maltodextrin transmembrane transport"/>
    <property type="evidence" value="ECO:0007669"/>
    <property type="project" value="TreeGrafter"/>
</dbReference>
<dbReference type="Gene3D" id="3.40.190.10">
    <property type="entry name" value="Periplasmic binding protein-like II"/>
    <property type="match status" value="1"/>
</dbReference>
<keyword evidence="2" id="KW-0813">Transport</keyword>
<comment type="similarity">
    <text evidence="1">Belongs to the bacterial solute-binding protein 1 family.</text>
</comment>
<evidence type="ECO:0000256" key="2">
    <source>
        <dbReference type="ARBA" id="ARBA00022448"/>
    </source>
</evidence>
<reference evidence="5" key="1">
    <citation type="submission" date="2019-11" db="EMBL/GenBank/DDBJ databases">
        <title>Microbial mats filling the niche in hypersaline microbial mats.</title>
        <authorList>
            <person name="Wong H.L."/>
            <person name="Macleod F.I."/>
            <person name="White R.A. III"/>
            <person name="Burns B.P."/>
        </authorList>
    </citation>
    <scope>NUCLEOTIDE SEQUENCE</scope>
    <source>
        <strain evidence="5">Rbin_158</strain>
    </source>
</reference>
<evidence type="ECO:0000313" key="6">
    <source>
        <dbReference type="Proteomes" id="UP000649604"/>
    </source>
</evidence>
<dbReference type="InterPro" id="IPR006059">
    <property type="entry name" value="SBP"/>
</dbReference>
<sequence length="427" mass="48334">MSWKTVVVSLLIGLFVMPAFAAAEKIEIEYWQYYYESKKLLVDDLIKEFEAENPDITVKHQTFPYDSFIQKVATTVPAGRGPDVVTLYYGWFPTWISSGYLQPLPEDKISYEEIENEFFPMVQSAKFGGKYYGIPTAVRTLALFWNKDLFAKAGLDPEKPPTNWDEFVEYAKATTERDDDGKLQVAGYAFNVLGQDHHWFRECLLRQNNAPTMSEDGKQVLWNSTPEGYEAWQWFVDLVDTHKVGELSFFPDDPFAPFSIGRAAMLVDGSFRVAKLKDAMDKGLNAGVAPLPAHKSKATFASYWVHGITRNAEGEKLDAAVKFLKFMTTKQTMKAWLERVGELPARKALIEDPEIVEDPIIGPFVEQLPYAYSTFFIDEKANRQAIQDAVEAVVLKDEDPKAALDAAVETVNAVRAEFFEKHPGLVE</sequence>
<evidence type="ECO:0000256" key="4">
    <source>
        <dbReference type="SAM" id="SignalP"/>
    </source>
</evidence>
<dbReference type="GO" id="GO:0015768">
    <property type="term" value="P:maltose transport"/>
    <property type="evidence" value="ECO:0007669"/>
    <property type="project" value="TreeGrafter"/>
</dbReference>
<keyword evidence="3 4" id="KW-0732">Signal</keyword>